<dbReference type="Gene3D" id="3.40.50.300">
    <property type="entry name" value="P-loop containing nucleotide triphosphate hydrolases"/>
    <property type="match status" value="1"/>
</dbReference>
<keyword evidence="6 8" id="KW-0472">Membrane</keyword>
<comment type="similarity">
    <text evidence="2">Belongs to the VirD4/TraG family.</text>
</comment>
<dbReference type="CDD" id="cd01127">
    <property type="entry name" value="TrwB_TraG_TraD_VirD4"/>
    <property type="match status" value="2"/>
</dbReference>
<protein>
    <submittedName>
        <fullName evidence="9">Type IV secretory system conjugative DNA transfer family protein</fullName>
    </submittedName>
</protein>
<dbReference type="InterPro" id="IPR003688">
    <property type="entry name" value="TraG/VirD4"/>
</dbReference>
<dbReference type="PANTHER" id="PTHR37937">
    <property type="entry name" value="CONJUGATIVE TRANSFER: DNA TRANSPORT"/>
    <property type="match status" value="1"/>
</dbReference>
<sequence>MTTIRAKTHIPYTITIAIVSIPLWAALWIAIKVNGDIGTWRPWLLLSHWNSLNPSDWDKALWGGATLGIMTGAGLAYLLGGMVLGVTATDAHGDARWATGKEIHAARLVSDWGLVLGKLGKAEKKAPHLRAHTDDQGTVLVSGPPRSGKGVGIIVPTLLDYPGSLIVYDVKGELFETTARRRLAKGDSVRVLSPFDVQFPNNPDGSLVGRSHSFNPLIEIAAMEDLEDRLVRISEISSALLSPKSSGGAEASLMEDAHEIFEAAAAVVCNEPEPSLGRILQVLTPEVKGDDEIPDYKSMFAALAPRAPDPVSKGAMLRMAGQDNKQLGIYLSVLMGGGLNAWRNPAIVRATKTNDFDFEGMRWKPQTCYISIPESNKQVSRPLVRLFIQCAINALRRRLMASGEDFLPVLFLIDEFHSLGRMQGVLDAVTTLPGYGGRLCLVVQSPASLREHYGPAGEEILTESSHLHVWLTPNSEETKQKLSKALGNKTVTQKSVSGRNWSKDPGRSESWSEKSRALLTPEEIGRLGKEEVIITGKGMFPIRTNRVSFYKDHRFKALNDSQTGKLWPDVPVVKSGVVTRYDEFLKDAGSSNTNEPETTEPVPEPKRSLSQRAAVNGVGSPAQVAPTSPRPPSFPDQGTAGYGFFEDPREVLVEEETQEDRKLTDVMETIKAPDLAGNLGSLLNLAPINPETDRELAELAHRLSPDELINRLSPLFRGGETIVA</sequence>
<evidence type="ECO:0000256" key="5">
    <source>
        <dbReference type="ARBA" id="ARBA00022989"/>
    </source>
</evidence>
<reference evidence="9 10" key="1">
    <citation type="submission" date="2020-06" db="EMBL/GenBank/DDBJ databases">
        <authorList>
            <person name="Cao W.R."/>
        </authorList>
    </citation>
    <scope>NUCLEOTIDE SEQUENCE [LARGE SCALE GENOMIC DNA]</scope>
    <source>
        <strain evidence="9 10">B1Z28</strain>
    </source>
</reference>
<organism evidence="9 10">
    <name type="scientific">Ruegeria haliotis</name>
    <dbReference type="NCBI Taxonomy" id="2747601"/>
    <lineage>
        <taxon>Bacteria</taxon>
        <taxon>Pseudomonadati</taxon>
        <taxon>Pseudomonadota</taxon>
        <taxon>Alphaproteobacteria</taxon>
        <taxon>Rhodobacterales</taxon>
        <taxon>Roseobacteraceae</taxon>
        <taxon>Ruegeria</taxon>
    </lineage>
</organism>
<keyword evidence="3" id="KW-1003">Cell membrane</keyword>
<evidence type="ECO:0000313" key="10">
    <source>
        <dbReference type="Proteomes" id="UP000630805"/>
    </source>
</evidence>
<feature type="transmembrane region" description="Helical" evidence="8">
    <location>
        <begin position="12"/>
        <end position="31"/>
    </location>
</feature>
<dbReference type="EMBL" id="JABXWT010000008">
    <property type="protein sequence ID" value="NVO57043.1"/>
    <property type="molecule type" value="Genomic_DNA"/>
</dbReference>
<feature type="compositionally biased region" description="Low complexity" evidence="7">
    <location>
        <begin position="592"/>
        <end position="601"/>
    </location>
</feature>
<dbReference type="InterPro" id="IPR027417">
    <property type="entry name" value="P-loop_NTPase"/>
</dbReference>
<comment type="subcellular location">
    <subcellularLocation>
        <location evidence="1">Cell membrane</location>
        <topology evidence="1">Multi-pass membrane protein</topology>
    </subcellularLocation>
</comment>
<dbReference type="Proteomes" id="UP000630805">
    <property type="component" value="Unassembled WGS sequence"/>
</dbReference>
<evidence type="ECO:0000256" key="3">
    <source>
        <dbReference type="ARBA" id="ARBA00022475"/>
    </source>
</evidence>
<dbReference type="InterPro" id="IPR051539">
    <property type="entry name" value="T4SS-coupling_protein"/>
</dbReference>
<evidence type="ECO:0000256" key="1">
    <source>
        <dbReference type="ARBA" id="ARBA00004651"/>
    </source>
</evidence>
<feature type="region of interest" description="Disordered" evidence="7">
    <location>
        <begin position="493"/>
        <end position="515"/>
    </location>
</feature>
<feature type="region of interest" description="Disordered" evidence="7">
    <location>
        <begin position="585"/>
        <end position="640"/>
    </location>
</feature>
<evidence type="ECO:0000256" key="2">
    <source>
        <dbReference type="ARBA" id="ARBA00008806"/>
    </source>
</evidence>
<evidence type="ECO:0000313" key="9">
    <source>
        <dbReference type="EMBL" id="NVO57043.1"/>
    </source>
</evidence>
<evidence type="ECO:0000256" key="6">
    <source>
        <dbReference type="ARBA" id="ARBA00023136"/>
    </source>
</evidence>
<comment type="caution">
    <text evidence="9">The sequence shown here is derived from an EMBL/GenBank/DDBJ whole genome shotgun (WGS) entry which is preliminary data.</text>
</comment>
<proteinExistence type="inferred from homology"/>
<keyword evidence="4 8" id="KW-0812">Transmembrane</keyword>
<keyword evidence="5 8" id="KW-1133">Transmembrane helix</keyword>
<evidence type="ECO:0000256" key="7">
    <source>
        <dbReference type="SAM" id="MobiDB-lite"/>
    </source>
</evidence>
<name>A0ABX2PS90_9RHOB</name>
<dbReference type="Pfam" id="PF02534">
    <property type="entry name" value="T4SS-DNA_transf"/>
    <property type="match status" value="1"/>
</dbReference>
<dbReference type="RefSeq" id="WP_176866063.1">
    <property type="nucleotide sequence ID" value="NZ_JABXWT010000008.1"/>
</dbReference>
<feature type="compositionally biased region" description="Basic and acidic residues" evidence="7">
    <location>
        <begin position="501"/>
        <end position="515"/>
    </location>
</feature>
<keyword evidence="10" id="KW-1185">Reference proteome</keyword>
<gene>
    <name evidence="9" type="ORF">HW561_14705</name>
</gene>
<evidence type="ECO:0000256" key="8">
    <source>
        <dbReference type="SAM" id="Phobius"/>
    </source>
</evidence>
<dbReference type="SUPFAM" id="SSF52540">
    <property type="entry name" value="P-loop containing nucleoside triphosphate hydrolases"/>
    <property type="match status" value="1"/>
</dbReference>
<evidence type="ECO:0000256" key="4">
    <source>
        <dbReference type="ARBA" id="ARBA00022692"/>
    </source>
</evidence>
<accession>A0ABX2PS90</accession>
<dbReference type="PANTHER" id="PTHR37937:SF1">
    <property type="entry name" value="CONJUGATIVE TRANSFER: DNA TRANSPORT"/>
    <property type="match status" value="1"/>
</dbReference>